<name>X1UJT3_9ZZZZ</name>
<dbReference type="AlphaFoldDB" id="X1UJT3"/>
<reference evidence="1" key="1">
    <citation type="journal article" date="2014" name="Front. Microbiol.">
        <title>High frequency of phylogenetically diverse reductive dehalogenase-homologous genes in deep subseafloor sedimentary metagenomes.</title>
        <authorList>
            <person name="Kawai M."/>
            <person name="Futagami T."/>
            <person name="Toyoda A."/>
            <person name="Takaki Y."/>
            <person name="Nishi S."/>
            <person name="Hori S."/>
            <person name="Arai W."/>
            <person name="Tsubouchi T."/>
            <person name="Morono Y."/>
            <person name="Uchiyama I."/>
            <person name="Ito T."/>
            <person name="Fujiyama A."/>
            <person name="Inagaki F."/>
            <person name="Takami H."/>
        </authorList>
    </citation>
    <scope>NUCLEOTIDE SEQUENCE</scope>
    <source>
        <strain evidence="1">Expedition CK06-06</strain>
    </source>
</reference>
<feature type="non-terminal residue" evidence="1">
    <location>
        <position position="43"/>
    </location>
</feature>
<evidence type="ECO:0000313" key="1">
    <source>
        <dbReference type="EMBL" id="GAJ17779.1"/>
    </source>
</evidence>
<proteinExistence type="predicted"/>
<protein>
    <submittedName>
        <fullName evidence="1">Uncharacterized protein</fullName>
    </submittedName>
</protein>
<organism evidence="1">
    <name type="scientific">marine sediment metagenome</name>
    <dbReference type="NCBI Taxonomy" id="412755"/>
    <lineage>
        <taxon>unclassified sequences</taxon>
        <taxon>metagenomes</taxon>
        <taxon>ecological metagenomes</taxon>
    </lineage>
</organism>
<dbReference type="EMBL" id="BARW01043103">
    <property type="protein sequence ID" value="GAJ17779.1"/>
    <property type="molecule type" value="Genomic_DNA"/>
</dbReference>
<comment type="caution">
    <text evidence="1">The sequence shown here is derived from an EMBL/GenBank/DDBJ whole genome shotgun (WGS) entry which is preliminary data.</text>
</comment>
<gene>
    <name evidence="1" type="ORF">S12H4_63395</name>
</gene>
<sequence>KCKHRIDQIKLRILASATKGALYGSVWNDESHPVRGFVVIQFI</sequence>
<feature type="non-terminal residue" evidence="1">
    <location>
        <position position="1"/>
    </location>
</feature>
<accession>X1UJT3</accession>